<sequence length="416" mass="47727">MDKKVIGIPINLQWTAGSSSGFKLGFHKISPFRICTRRSSSAMGMQTGLSFYSSLWRISYSKFSDNRSSLSFFDDDYADSEEDFIRKLKLTEMTFPEITLPYSSDVIDTTVPWWFEGHGNCRSDQRNNDFGYYYAEKEERKEGIRIRDSSYSSSSVNRAFSSMVFIIRELHSYTLHLRESYFFQDRDINDLVSDVHQDTNASFCWLFQQIFSTTPTLLVSLMLLLANFALHSMSTKPNAFNIVIPAVTQQDQNEDIAGTWSKVVEEAEIMKAATRHRALMNKDTLQKMVAPVTSSFDVKECIHHFRTELTYQTAITDDPDNSLLLCNYAQFLYLVAKDHDKADHYFRRAVQVTQVDVECLSLYANFLWRAKNDLSAAENTYLMAIDHDPNNSALAANYANFLWNTGGEDTCFLLDA</sequence>
<gene>
    <name evidence="1" type="ORF">ZOSMA_28G00780</name>
</gene>
<dbReference type="PANTHER" id="PTHR26312">
    <property type="entry name" value="TETRATRICOPEPTIDE REPEAT PROTEIN 5"/>
    <property type="match status" value="1"/>
</dbReference>
<dbReference type="PANTHER" id="PTHR26312:SF132">
    <property type="entry name" value="OS01G0855200 PROTEIN"/>
    <property type="match status" value="1"/>
</dbReference>
<dbReference type="SUPFAM" id="SSF48452">
    <property type="entry name" value="TPR-like"/>
    <property type="match status" value="1"/>
</dbReference>
<dbReference type="EMBL" id="LFYR01000958">
    <property type="protein sequence ID" value="KMZ66718.1"/>
    <property type="molecule type" value="Genomic_DNA"/>
</dbReference>
<comment type="caution">
    <text evidence="1">The sequence shown here is derived from an EMBL/GenBank/DDBJ whole genome shotgun (WGS) entry which is preliminary data.</text>
</comment>
<protein>
    <submittedName>
        <fullName evidence="1">Uncharacterized protein</fullName>
    </submittedName>
</protein>
<reference evidence="2" key="1">
    <citation type="journal article" date="2016" name="Nature">
        <title>The genome of the seagrass Zostera marina reveals angiosperm adaptation to the sea.</title>
        <authorList>
            <person name="Olsen J.L."/>
            <person name="Rouze P."/>
            <person name="Verhelst B."/>
            <person name="Lin Y.-C."/>
            <person name="Bayer T."/>
            <person name="Collen J."/>
            <person name="Dattolo E."/>
            <person name="De Paoli E."/>
            <person name="Dittami S."/>
            <person name="Maumus F."/>
            <person name="Michel G."/>
            <person name="Kersting A."/>
            <person name="Lauritano C."/>
            <person name="Lohaus R."/>
            <person name="Toepel M."/>
            <person name="Tonon T."/>
            <person name="Vanneste K."/>
            <person name="Amirebrahimi M."/>
            <person name="Brakel J."/>
            <person name="Bostroem C."/>
            <person name="Chovatia M."/>
            <person name="Grimwood J."/>
            <person name="Jenkins J.W."/>
            <person name="Jueterbock A."/>
            <person name="Mraz A."/>
            <person name="Stam W.T."/>
            <person name="Tice H."/>
            <person name="Bornberg-Bauer E."/>
            <person name="Green P.J."/>
            <person name="Pearson G.A."/>
            <person name="Procaccini G."/>
            <person name="Duarte C.M."/>
            <person name="Schmutz J."/>
            <person name="Reusch T.B.H."/>
            <person name="Van de Peer Y."/>
        </authorList>
    </citation>
    <scope>NUCLEOTIDE SEQUENCE [LARGE SCALE GENOMIC DNA]</scope>
    <source>
        <strain evidence="2">cv. Finnish</strain>
    </source>
</reference>
<evidence type="ECO:0000313" key="2">
    <source>
        <dbReference type="Proteomes" id="UP000036987"/>
    </source>
</evidence>
<organism evidence="1 2">
    <name type="scientific">Zostera marina</name>
    <name type="common">Eelgrass</name>
    <dbReference type="NCBI Taxonomy" id="29655"/>
    <lineage>
        <taxon>Eukaryota</taxon>
        <taxon>Viridiplantae</taxon>
        <taxon>Streptophyta</taxon>
        <taxon>Embryophyta</taxon>
        <taxon>Tracheophyta</taxon>
        <taxon>Spermatophyta</taxon>
        <taxon>Magnoliopsida</taxon>
        <taxon>Liliopsida</taxon>
        <taxon>Zosteraceae</taxon>
        <taxon>Zostera</taxon>
    </lineage>
</organism>
<evidence type="ECO:0000313" key="1">
    <source>
        <dbReference type="EMBL" id="KMZ66718.1"/>
    </source>
</evidence>
<dbReference type="Proteomes" id="UP000036987">
    <property type="component" value="Unassembled WGS sequence"/>
</dbReference>
<name>A0A0K9PCD1_ZOSMR</name>
<accession>A0A0K9PCD1</accession>
<dbReference type="InterPro" id="IPR011990">
    <property type="entry name" value="TPR-like_helical_dom_sf"/>
</dbReference>
<dbReference type="OMA" id="ISPFRIC"/>
<dbReference type="OrthoDB" id="1924189at2759"/>
<dbReference type="AlphaFoldDB" id="A0A0K9PCD1"/>
<keyword evidence="2" id="KW-1185">Reference proteome</keyword>
<dbReference type="Gene3D" id="1.25.40.10">
    <property type="entry name" value="Tetratricopeptide repeat domain"/>
    <property type="match status" value="1"/>
</dbReference>
<dbReference type="STRING" id="29655.A0A0K9PCD1"/>
<proteinExistence type="predicted"/>